<name>D9Q1T3_ACIS3</name>
<dbReference type="Proteomes" id="UP000000346">
    <property type="component" value="Chromosome"/>
</dbReference>
<dbReference type="InParanoid" id="D9Q1T3"/>
<protein>
    <submittedName>
        <fullName evidence="1">Uncharacterized protein</fullName>
    </submittedName>
</protein>
<organism evidence="1 2">
    <name type="scientific">Acidilobus saccharovorans (strain DSM 16705 / JCM 18335 / VKM B-2471 / 345-15)</name>
    <dbReference type="NCBI Taxonomy" id="666510"/>
    <lineage>
        <taxon>Archaea</taxon>
        <taxon>Thermoproteota</taxon>
        <taxon>Thermoprotei</taxon>
        <taxon>Acidilobales</taxon>
        <taxon>Acidilobaceae</taxon>
        <taxon>Acidilobus</taxon>
    </lineage>
</organism>
<sequence>MPSALPDEAVSVSIELARQAIREANLAYREGLRDVAEALKSLGESAREIAMYLAKGDVEKAYEMVESSSIESLVVYASPNTKDAYEHLRYLLVTTRYSRVRAARH</sequence>
<dbReference type="RefSeq" id="WP_013266783.1">
    <property type="nucleotide sequence ID" value="NC_014374.1"/>
</dbReference>
<proteinExistence type="predicted"/>
<dbReference type="AlphaFoldDB" id="D9Q1T3"/>
<dbReference type="GeneID" id="9499101"/>
<keyword evidence="2" id="KW-1185">Reference proteome</keyword>
<dbReference type="HOGENOM" id="CLU_2230235_0_0_2"/>
<evidence type="ECO:0000313" key="1">
    <source>
        <dbReference type="EMBL" id="ADL19271.1"/>
    </source>
</evidence>
<dbReference type="OrthoDB" id="382883at2157"/>
<dbReference type="EMBL" id="CP001742">
    <property type="protein sequence ID" value="ADL19271.1"/>
    <property type="molecule type" value="Genomic_DNA"/>
</dbReference>
<dbReference type="STRING" id="666510.ASAC_0865"/>
<accession>D9Q1T3</accession>
<reference evidence="1 2" key="1">
    <citation type="journal article" date="2010" name="Appl. Environ. Microbiol.">
        <title>The genome sequence of the crenarchaeon Acidilobus saccharovorans supports a new order, Acidilobales, and suggests an important ecological role in terrestrial acidic hot springs.</title>
        <authorList>
            <person name="Mardanov A.V."/>
            <person name="Svetlitchnyi V.A."/>
            <person name="Beletsky A.V."/>
            <person name="Prokofeva M.I."/>
            <person name="Bonch-Osmolovskaya E.A."/>
            <person name="Ravin N.V."/>
            <person name="Skryabin K.G."/>
        </authorList>
    </citation>
    <scope>NUCLEOTIDE SEQUENCE [LARGE SCALE GENOMIC DNA]</scope>
    <source>
        <strain evidence="2">DSM 16705 / JCM 18335 / VKM B-2471 / 345-15</strain>
    </source>
</reference>
<evidence type="ECO:0000313" key="2">
    <source>
        <dbReference type="Proteomes" id="UP000000346"/>
    </source>
</evidence>
<gene>
    <name evidence="1" type="ordered locus">ASAC_0865</name>
</gene>
<dbReference type="KEGG" id="asc:ASAC_0865"/>